<dbReference type="PANTHER" id="PTHR40021:SF1">
    <property type="entry name" value="DEFECT AT LOW TEMPERATURE PROTEIN 1"/>
    <property type="match status" value="1"/>
</dbReference>
<comment type="similarity">
    <text evidence="2 7">Belongs to the DLT1 family.</text>
</comment>
<dbReference type="PANTHER" id="PTHR40021">
    <property type="entry name" value="DEFECT AT LOW TEMPERATURE PROTEIN 1"/>
    <property type="match status" value="1"/>
</dbReference>
<feature type="compositionally biased region" description="Basic and acidic residues" evidence="8">
    <location>
        <begin position="300"/>
        <end position="314"/>
    </location>
</feature>
<keyword evidence="6 7" id="KW-0472">Membrane</keyword>
<evidence type="ECO:0000256" key="6">
    <source>
        <dbReference type="ARBA" id="ARBA00023136"/>
    </source>
</evidence>
<sequence>MKSSRTTHYLYTASLFFLIFLTAVCVAISAVDVIIQALSDRTASGTFDYRGLAVVGASYVALAIATLFLACSRLINVRRSLRNIPKSHTPTGYLPRRVTLQVQRGFHLVGYIRQAAEPLPSDIQQSGWAKPGTGTFEGVDFKRAIARTPTIIEKAAIEINTMYARPSYIAIRHYIEFLMQQELMDSDFGRVYLEGYEKARFSEHAPTEQEYLDIMKHLAAILNQMGYHLNQATTPTPSIHITSPANNNNHSNNNTSSRRFNGSNESYSSGASGRSRQSTFSYRQHRSNSTYSSPNMRQQHSSDRFRHTPRRDSIPGDDDVASLAQSVATWSSRSTHRYPGMNDHDDDDDDDEDYDENMRHIIYDRLMQSPS</sequence>
<feature type="region of interest" description="Disordered" evidence="8">
    <location>
        <begin position="233"/>
        <end position="354"/>
    </location>
</feature>
<accession>A0A168P7M1</accession>
<feature type="transmembrane region" description="Helical" evidence="7">
    <location>
        <begin position="9"/>
        <end position="31"/>
    </location>
</feature>
<name>A0A168P7M1_ABSGL</name>
<evidence type="ECO:0000256" key="8">
    <source>
        <dbReference type="SAM" id="MobiDB-lite"/>
    </source>
</evidence>
<evidence type="ECO:0000256" key="1">
    <source>
        <dbReference type="ARBA" id="ARBA00002489"/>
    </source>
</evidence>
<organism evidence="9">
    <name type="scientific">Absidia glauca</name>
    <name type="common">Pin mould</name>
    <dbReference type="NCBI Taxonomy" id="4829"/>
    <lineage>
        <taxon>Eukaryota</taxon>
        <taxon>Fungi</taxon>
        <taxon>Fungi incertae sedis</taxon>
        <taxon>Mucoromycota</taxon>
        <taxon>Mucoromycotina</taxon>
        <taxon>Mucoromycetes</taxon>
        <taxon>Mucorales</taxon>
        <taxon>Cunninghamellaceae</taxon>
        <taxon>Absidia</taxon>
    </lineage>
</organism>
<protein>
    <recommendedName>
        <fullName evidence="3 7">Defect at low temperature protein 1</fullName>
    </recommendedName>
</protein>
<keyword evidence="5 7" id="KW-1133">Transmembrane helix</keyword>
<keyword evidence="10" id="KW-1185">Reference proteome</keyword>
<proteinExistence type="inferred from homology"/>
<evidence type="ECO:0000256" key="2">
    <source>
        <dbReference type="ARBA" id="ARBA00005550"/>
    </source>
</evidence>
<dbReference type="Proteomes" id="UP000078561">
    <property type="component" value="Unassembled WGS sequence"/>
</dbReference>
<dbReference type="OMA" id="YLDIMKH"/>
<dbReference type="GO" id="GO:0016020">
    <property type="term" value="C:membrane"/>
    <property type="evidence" value="ECO:0007669"/>
    <property type="project" value="UniProtKB-SubCell"/>
</dbReference>
<feature type="compositionally biased region" description="Acidic residues" evidence="8">
    <location>
        <begin position="344"/>
        <end position="354"/>
    </location>
</feature>
<reference evidence="9" key="1">
    <citation type="submission" date="2016-04" db="EMBL/GenBank/DDBJ databases">
        <authorList>
            <person name="Evans L.H."/>
            <person name="Alamgir A."/>
            <person name="Owens N."/>
            <person name="Weber N.D."/>
            <person name="Virtaneva K."/>
            <person name="Barbian K."/>
            <person name="Babar A."/>
            <person name="Rosenke K."/>
        </authorList>
    </citation>
    <scope>NUCLEOTIDE SEQUENCE [LARGE SCALE GENOMIC DNA]</scope>
    <source>
        <strain evidence="9">CBS 101.48</strain>
    </source>
</reference>
<evidence type="ECO:0000313" key="10">
    <source>
        <dbReference type="Proteomes" id="UP000078561"/>
    </source>
</evidence>
<comment type="subcellular location">
    <subcellularLocation>
        <location evidence="7">Membrane</location>
        <topology evidence="7">Multi-pass membrane protein</topology>
    </subcellularLocation>
</comment>
<feature type="compositionally biased region" description="Polar residues" evidence="8">
    <location>
        <begin position="323"/>
        <end position="333"/>
    </location>
</feature>
<evidence type="ECO:0000256" key="3">
    <source>
        <dbReference type="ARBA" id="ARBA00021353"/>
    </source>
</evidence>
<feature type="compositionally biased region" description="Polar residues" evidence="8">
    <location>
        <begin position="265"/>
        <end position="299"/>
    </location>
</feature>
<keyword evidence="4 7" id="KW-0812">Transmembrane</keyword>
<gene>
    <name evidence="9" type="primary">ABSGL_07646.1 scaffold 8929</name>
    <name evidence="7" type="synonym">DLT1</name>
</gene>
<dbReference type="AlphaFoldDB" id="A0A168P7M1"/>
<feature type="compositionally biased region" description="Low complexity" evidence="8">
    <location>
        <begin position="233"/>
        <end position="264"/>
    </location>
</feature>
<dbReference type="InParanoid" id="A0A168P7M1"/>
<evidence type="ECO:0000256" key="7">
    <source>
        <dbReference type="RuleBase" id="RU367100"/>
    </source>
</evidence>
<dbReference type="STRING" id="4829.A0A168P7M1"/>
<evidence type="ECO:0000256" key="5">
    <source>
        <dbReference type="ARBA" id="ARBA00022989"/>
    </source>
</evidence>
<dbReference type="InterPro" id="IPR038869">
    <property type="entry name" value="DLT1"/>
</dbReference>
<dbReference type="EMBL" id="LT553604">
    <property type="protein sequence ID" value="SAM01896.1"/>
    <property type="molecule type" value="Genomic_DNA"/>
</dbReference>
<feature type="transmembrane region" description="Helical" evidence="7">
    <location>
        <begin position="51"/>
        <end position="75"/>
    </location>
</feature>
<evidence type="ECO:0000313" key="9">
    <source>
        <dbReference type="EMBL" id="SAM01896.1"/>
    </source>
</evidence>
<evidence type="ECO:0000256" key="4">
    <source>
        <dbReference type="ARBA" id="ARBA00022692"/>
    </source>
</evidence>
<comment type="function">
    <text evidence="1 7">Required for growth under high-pressure and low-temperature conditions.</text>
</comment>
<dbReference type="OrthoDB" id="337038at2759"/>